<protein>
    <submittedName>
        <fullName evidence="1">Uncharacterized protein</fullName>
    </submittedName>
</protein>
<evidence type="ECO:0000313" key="1">
    <source>
        <dbReference type="EMBL" id="STQ90071.1"/>
    </source>
</evidence>
<dbReference type="AlphaFoldDB" id="A0A377Q891"/>
<proteinExistence type="predicted"/>
<evidence type="ECO:0000313" key="4">
    <source>
        <dbReference type="Proteomes" id="UP000295794"/>
    </source>
</evidence>
<name>A0A377Q891_9NEIS</name>
<reference evidence="1 3" key="1">
    <citation type="submission" date="2018-06" db="EMBL/GenBank/DDBJ databases">
        <authorList>
            <consortium name="Pathogen Informatics"/>
            <person name="Doyle S."/>
        </authorList>
    </citation>
    <scope>NUCLEOTIDE SEQUENCE [LARGE SCALE GENOMIC DNA]</scope>
    <source>
        <strain evidence="1 3">NCTC11159</strain>
    </source>
</reference>
<dbReference type="Proteomes" id="UP000255108">
    <property type="component" value="Unassembled WGS sequence"/>
</dbReference>
<dbReference type="Proteomes" id="UP000295794">
    <property type="component" value="Unassembled WGS sequence"/>
</dbReference>
<dbReference type="EMBL" id="UGHR01000001">
    <property type="protein sequence ID" value="STQ90071.1"/>
    <property type="molecule type" value="Genomic_DNA"/>
</dbReference>
<organism evidence="1 3">
    <name type="scientific">Iodobacter fluviatilis</name>
    <dbReference type="NCBI Taxonomy" id="537"/>
    <lineage>
        <taxon>Bacteria</taxon>
        <taxon>Pseudomonadati</taxon>
        <taxon>Pseudomonadota</taxon>
        <taxon>Betaproteobacteria</taxon>
        <taxon>Neisseriales</taxon>
        <taxon>Chitinibacteraceae</taxon>
        <taxon>Iodobacter</taxon>
    </lineage>
</organism>
<gene>
    <name evidence="2" type="ORF">EV682_109131</name>
    <name evidence="1" type="ORF">NCTC11159_01129</name>
</gene>
<keyword evidence="4" id="KW-1185">Reference proteome</keyword>
<sequence length="63" mass="6960">MSNYSLLYQHNGVTTEGALHSKRPVVLEGKVISFGAIKALASSKTSRISVVEEQGIVHFRRNF</sequence>
<reference evidence="2 4" key="2">
    <citation type="submission" date="2019-03" db="EMBL/GenBank/DDBJ databases">
        <title>Genomic Encyclopedia of Type Strains, Phase IV (KMG-IV): sequencing the most valuable type-strain genomes for metagenomic binning, comparative biology and taxonomic classification.</title>
        <authorList>
            <person name="Goeker M."/>
        </authorList>
    </citation>
    <scope>NUCLEOTIDE SEQUENCE [LARGE SCALE GENOMIC DNA]</scope>
    <source>
        <strain evidence="2 4">DSM 3764</strain>
    </source>
</reference>
<accession>A0A377Q891</accession>
<evidence type="ECO:0000313" key="2">
    <source>
        <dbReference type="EMBL" id="TCU84606.1"/>
    </source>
</evidence>
<evidence type="ECO:0000313" key="3">
    <source>
        <dbReference type="Proteomes" id="UP000255108"/>
    </source>
</evidence>
<dbReference type="EMBL" id="SMBT01000009">
    <property type="protein sequence ID" value="TCU84606.1"/>
    <property type="molecule type" value="Genomic_DNA"/>
</dbReference>